<dbReference type="AlphaFoldDB" id="A0A319DRQ9"/>
<dbReference type="EMBL" id="KZ825797">
    <property type="protein sequence ID" value="PYI00190.1"/>
    <property type="molecule type" value="Genomic_DNA"/>
</dbReference>
<evidence type="ECO:0000256" key="1">
    <source>
        <dbReference type="ARBA" id="ARBA00022737"/>
    </source>
</evidence>
<feature type="domain" description="Nephrocystin 3-like N-terminal" evidence="2">
    <location>
        <begin position="26"/>
        <end position="75"/>
    </location>
</feature>
<protein>
    <recommendedName>
        <fullName evidence="2">Nephrocystin 3-like N-terminal domain-containing protein</fullName>
    </recommendedName>
</protein>
<evidence type="ECO:0000313" key="4">
    <source>
        <dbReference type="Proteomes" id="UP000247810"/>
    </source>
</evidence>
<dbReference type="Gene3D" id="3.40.50.300">
    <property type="entry name" value="P-loop containing nucleotide triphosphate hydrolases"/>
    <property type="match status" value="1"/>
</dbReference>
<evidence type="ECO:0000259" key="2">
    <source>
        <dbReference type="Pfam" id="PF24883"/>
    </source>
</evidence>
<dbReference type="STRING" id="1448320.A0A319DRQ9"/>
<dbReference type="SUPFAM" id="SSF52540">
    <property type="entry name" value="P-loop containing nucleoside triphosphate hydrolases"/>
    <property type="match status" value="1"/>
</dbReference>
<organism evidence="3 4">
    <name type="scientific">Aspergillus ellipticus CBS 707.79</name>
    <dbReference type="NCBI Taxonomy" id="1448320"/>
    <lineage>
        <taxon>Eukaryota</taxon>
        <taxon>Fungi</taxon>
        <taxon>Dikarya</taxon>
        <taxon>Ascomycota</taxon>
        <taxon>Pezizomycotina</taxon>
        <taxon>Eurotiomycetes</taxon>
        <taxon>Eurotiomycetidae</taxon>
        <taxon>Eurotiales</taxon>
        <taxon>Aspergillaceae</taxon>
        <taxon>Aspergillus</taxon>
        <taxon>Aspergillus subgen. Circumdati</taxon>
    </lineage>
</organism>
<proteinExistence type="predicted"/>
<keyword evidence="4" id="KW-1185">Reference proteome</keyword>
<dbReference type="OrthoDB" id="7464126at2759"/>
<name>A0A319DRQ9_9EURO</name>
<gene>
    <name evidence="3" type="ORF">BO71DRAFT_312270</name>
</gene>
<accession>A0A319DRQ9</accession>
<dbReference type="PANTHER" id="PTHR10039:SF14">
    <property type="entry name" value="NACHT DOMAIN-CONTAINING PROTEIN"/>
    <property type="match status" value="1"/>
</dbReference>
<dbReference type="Proteomes" id="UP000247810">
    <property type="component" value="Unassembled WGS sequence"/>
</dbReference>
<evidence type="ECO:0000313" key="3">
    <source>
        <dbReference type="EMBL" id="PYI00190.1"/>
    </source>
</evidence>
<reference evidence="3 4" key="1">
    <citation type="submission" date="2018-02" db="EMBL/GenBank/DDBJ databases">
        <title>The genomes of Aspergillus section Nigri reveals drivers in fungal speciation.</title>
        <authorList>
            <consortium name="DOE Joint Genome Institute"/>
            <person name="Vesth T.C."/>
            <person name="Nybo J."/>
            <person name="Theobald S."/>
            <person name="Brandl J."/>
            <person name="Frisvad J.C."/>
            <person name="Nielsen K.F."/>
            <person name="Lyhne E.K."/>
            <person name="Kogle M.E."/>
            <person name="Kuo A."/>
            <person name="Riley R."/>
            <person name="Clum A."/>
            <person name="Nolan M."/>
            <person name="Lipzen A."/>
            <person name="Salamov A."/>
            <person name="Henrissat B."/>
            <person name="Wiebenga A."/>
            <person name="De vries R.P."/>
            <person name="Grigoriev I.V."/>
            <person name="Mortensen U.H."/>
            <person name="Andersen M.R."/>
            <person name="Baker S.E."/>
        </authorList>
    </citation>
    <scope>NUCLEOTIDE SEQUENCE [LARGE SCALE GENOMIC DNA]</scope>
    <source>
        <strain evidence="3 4">CBS 707.79</strain>
    </source>
</reference>
<keyword evidence="1" id="KW-0677">Repeat</keyword>
<dbReference type="VEuPathDB" id="FungiDB:BO71DRAFT_312270"/>
<dbReference type="Pfam" id="PF24883">
    <property type="entry name" value="NPHP3_N"/>
    <property type="match status" value="1"/>
</dbReference>
<sequence>MDLYNTKGKAGVASQTVYINDTKPLLNEVIKMNDNVVIFLDALDECLPESKKDLLKIFKKLLKSCHNLKMVISSRDQSVISRRLENYPAITVTSIDNKDDIEGFVR</sequence>
<dbReference type="PANTHER" id="PTHR10039">
    <property type="entry name" value="AMELOGENIN"/>
    <property type="match status" value="1"/>
</dbReference>
<dbReference type="InterPro" id="IPR056884">
    <property type="entry name" value="NPHP3-like_N"/>
</dbReference>
<dbReference type="InterPro" id="IPR027417">
    <property type="entry name" value="P-loop_NTPase"/>
</dbReference>